<dbReference type="PROSITE" id="PS01129">
    <property type="entry name" value="PSI_RLU"/>
    <property type="match status" value="1"/>
</dbReference>
<keyword evidence="2 5" id="KW-0413">Isomerase</keyword>
<dbReference type="InterPro" id="IPR006224">
    <property type="entry name" value="PsdUridine_synth_RluA-like_CS"/>
</dbReference>
<comment type="caution">
    <text evidence="7">The sequence shown here is derived from an EMBL/GenBank/DDBJ whole genome shotgun (WGS) entry which is preliminary data.</text>
</comment>
<evidence type="ECO:0000256" key="3">
    <source>
        <dbReference type="PIRSR" id="PIRSR606225-1"/>
    </source>
</evidence>
<sequence length="328" mass="37241">MKILNITVKDEDGEVRLDRWVKRNYPQFTQGMIQKLCRTGQIRVDKKRIQASTHLNTGNVVRLPLVEKDVLLSKKNHDMDSHFSKKVKSWIIYEDSDLFVINKPSGIAVQGGSNVRFHIDGMLEALRENSNYRPCLVHRLDKDTSGILLIARHPAAAAKLTAAFRGRAVKKIYWAITTGRPVSSSGRVTLPLLKVERPGESYVVVSEENKNAQKAVTEYMVKDYAARKFAWVELYPLTGRMHQLRVHCLAMNCPILGDRKYNQVNGSLEGFPELLHLHARAIIIPHPQGGYLEVEVELSSHMKETFKRLGFDMPSGNCVKLIKDKKCN</sequence>
<dbReference type="Proteomes" id="UP000247565">
    <property type="component" value="Unassembled WGS sequence"/>
</dbReference>
<dbReference type="SUPFAM" id="SSF55174">
    <property type="entry name" value="Alpha-L RNA-binding motif"/>
    <property type="match status" value="1"/>
</dbReference>
<dbReference type="SUPFAM" id="SSF55120">
    <property type="entry name" value="Pseudouridine synthase"/>
    <property type="match status" value="1"/>
</dbReference>
<dbReference type="GO" id="GO:0120159">
    <property type="term" value="F:rRNA pseudouridine synthase activity"/>
    <property type="evidence" value="ECO:0007669"/>
    <property type="project" value="UniProtKB-ARBA"/>
</dbReference>
<dbReference type="InterPro" id="IPR006225">
    <property type="entry name" value="PsdUridine_synth_RluC/D"/>
</dbReference>
<dbReference type="InterPro" id="IPR020103">
    <property type="entry name" value="PsdUridine_synth_cat_dom_sf"/>
</dbReference>
<dbReference type="EMBL" id="QGLT01000001">
    <property type="protein sequence ID" value="PXZ01469.1"/>
    <property type="molecule type" value="Genomic_DNA"/>
</dbReference>
<dbReference type="Gene3D" id="3.10.290.10">
    <property type="entry name" value="RNA-binding S4 domain"/>
    <property type="match status" value="1"/>
</dbReference>
<name>A0A318MZN1_9PROT</name>
<dbReference type="CDD" id="cd00165">
    <property type="entry name" value="S4"/>
    <property type="match status" value="1"/>
</dbReference>
<gene>
    <name evidence="7" type="ORF">DK869_00190</name>
</gene>
<dbReference type="SMART" id="SM00363">
    <property type="entry name" value="S4"/>
    <property type="match status" value="1"/>
</dbReference>
<dbReference type="CDD" id="cd02869">
    <property type="entry name" value="PseudoU_synth_RluA_like"/>
    <property type="match status" value="1"/>
</dbReference>
<comment type="catalytic activity">
    <reaction evidence="5">
        <text>a uridine in RNA = a pseudouridine in RNA</text>
        <dbReference type="Rhea" id="RHEA:48348"/>
        <dbReference type="Rhea" id="RHEA-COMP:12068"/>
        <dbReference type="Rhea" id="RHEA-COMP:12069"/>
        <dbReference type="ChEBI" id="CHEBI:65314"/>
        <dbReference type="ChEBI" id="CHEBI:65315"/>
    </reaction>
</comment>
<dbReference type="InterPro" id="IPR002942">
    <property type="entry name" value="S4_RNA-bd"/>
</dbReference>
<dbReference type="PANTHER" id="PTHR21600:SF81">
    <property type="entry name" value="21S RRNA PSEUDOURIDINE(2819) SYNTHASE"/>
    <property type="match status" value="1"/>
</dbReference>
<protein>
    <recommendedName>
        <fullName evidence="5">Pseudouridine synthase</fullName>
        <ecNumber evidence="5">5.4.99.-</ecNumber>
    </recommendedName>
</protein>
<dbReference type="InterPro" id="IPR050188">
    <property type="entry name" value="RluA_PseudoU_synthase"/>
</dbReference>
<dbReference type="PROSITE" id="PS50889">
    <property type="entry name" value="S4"/>
    <property type="match status" value="1"/>
</dbReference>
<dbReference type="InterPro" id="IPR036986">
    <property type="entry name" value="S4_RNA-bd_sf"/>
</dbReference>
<dbReference type="EC" id="5.4.99.-" evidence="5"/>
<comment type="similarity">
    <text evidence="1 5">Belongs to the pseudouridine synthase RluA family.</text>
</comment>
<dbReference type="OrthoDB" id="9807829at2"/>
<dbReference type="Pfam" id="PF01479">
    <property type="entry name" value="S4"/>
    <property type="match status" value="1"/>
</dbReference>
<dbReference type="GO" id="GO:0000455">
    <property type="term" value="P:enzyme-directed rRNA pseudouridine synthesis"/>
    <property type="evidence" value="ECO:0007669"/>
    <property type="project" value="UniProtKB-ARBA"/>
</dbReference>
<dbReference type="Pfam" id="PF00849">
    <property type="entry name" value="PseudoU_synth_2"/>
    <property type="match status" value="1"/>
</dbReference>
<keyword evidence="8" id="KW-1185">Reference proteome</keyword>
<evidence type="ECO:0000256" key="2">
    <source>
        <dbReference type="ARBA" id="ARBA00023235"/>
    </source>
</evidence>
<dbReference type="Gene3D" id="3.30.2350.10">
    <property type="entry name" value="Pseudouridine synthase"/>
    <property type="match status" value="1"/>
</dbReference>
<evidence type="ECO:0000313" key="8">
    <source>
        <dbReference type="Proteomes" id="UP000247565"/>
    </source>
</evidence>
<keyword evidence="4" id="KW-0694">RNA-binding</keyword>
<feature type="active site" evidence="3">
    <location>
        <position position="141"/>
    </location>
</feature>
<dbReference type="InterPro" id="IPR006145">
    <property type="entry name" value="PsdUridine_synth_RsuA/RluA"/>
</dbReference>
<evidence type="ECO:0000256" key="5">
    <source>
        <dbReference type="RuleBase" id="RU362028"/>
    </source>
</evidence>
<evidence type="ECO:0000259" key="6">
    <source>
        <dbReference type="SMART" id="SM00363"/>
    </source>
</evidence>
<feature type="domain" description="RNA-binding S4" evidence="6">
    <location>
        <begin position="15"/>
        <end position="76"/>
    </location>
</feature>
<dbReference type="NCBIfam" id="TIGR00005">
    <property type="entry name" value="rluA_subfam"/>
    <property type="match status" value="1"/>
</dbReference>
<accession>A0A318MZN1</accession>
<dbReference type="PANTHER" id="PTHR21600">
    <property type="entry name" value="MITOCHONDRIAL RNA PSEUDOURIDINE SYNTHASE"/>
    <property type="match status" value="1"/>
</dbReference>
<evidence type="ECO:0000313" key="7">
    <source>
        <dbReference type="EMBL" id="PXZ01469.1"/>
    </source>
</evidence>
<comment type="function">
    <text evidence="5">Responsible for synthesis of pseudouridine from uracil.</text>
</comment>
<reference evidence="7 8" key="1">
    <citation type="submission" date="2018-05" db="EMBL/GenBank/DDBJ databases">
        <title>Reference genomes for bee gut microbiota database.</title>
        <authorList>
            <person name="Ellegaard K.M."/>
        </authorList>
    </citation>
    <scope>NUCLEOTIDE SEQUENCE [LARGE SCALE GENOMIC DNA]</scope>
    <source>
        <strain evidence="7 8">ESL0284</strain>
    </source>
</reference>
<dbReference type="GO" id="GO:0003723">
    <property type="term" value="F:RNA binding"/>
    <property type="evidence" value="ECO:0007669"/>
    <property type="project" value="UniProtKB-KW"/>
</dbReference>
<dbReference type="AlphaFoldDB" id="A0A318MZN1"/>
<evidence type="ECO:0000256" key="4">
    <source>
        <dbReference type="PROSITE-ProRule" id="PRU00182"/>
    </source>
</evidence>
<proteinExistence type="inferred from homology"/>
<evidence type="ECO:0000256" key="1">
    <source>
        <dbReference type="ARBA" id="ARBA00010876"/>
    </source>
</evidence>
<dbReference type="RefSeq" id="WP_110437989.1">
    <property type="nucleotide sequence ID" value="NZ_CP046393.1"/>
</dbReference>
<organism evidence="7 8">
    <name type="scientific">Commensalibacter melissae</name>
    <dbReference type="NCBI Taxonomy" id="2070537"/>
    <lineage>
        <taxon>Bacteria</taxon>
        <taxon>Pseudomonadati</taxon>
        <taxon>Pseudomonadota</taxon>
        <taxon>Alphaproteobacteria</taxon>
        <taxon>Acetobacterales</taxon>
        <taxon>Acetobacteraceae</taxon>
    </lineage>
</organism>